<keyword evidence="2" id="KW-1133">Transmembrane helix</keyword>
<name>A0A8E2AI97_9APHY</name>
<reference evidence="3 4" key="1">
    <citation type="submission" date="2016-07" db="EMBL/GenBank/DDBJ databases">
        <title>Draft genome of the white-rot fungus Obba rivulosa 3A-2.</title>
        <authorList>
            <consortium name="DOE Joint Genome Institute"/>
            <person name="Miettinen O."/>
            <person name="Riley R."/>
            <person name="Acob R."/>
            <person name="Barry K."/>
            <person name="Cullen D."/>
            <person name="De Vries R."/>
            <person name="Hainaut M."/>
            <person name="Hatakka A."/>
            <person name="Henrissat B."/>
            <person name="Hilden K."/>
            <person name="Kuo R."/>
            <person name="Labutti K."/>
            <person name="Lipzen A."/>
            <person name="Makela M.R."/>
            <person name="Sandor L."/>
            <person name="Spatafora J.W."/>
            <person name="Grigoriev I.V."/>
            <person name="Hibbett D.S."/>
        </authorList>
    </citation>
    <scope>NUCLEOTIDE SEQUENCE [LARGE SCALE GENOMIC DNA]</scope>
    <source>
        <strain evidence="3 4">3A-2</strain>
    </source>
</reference>
<dbReference type="EMBL" id="KV722761">
    <property type="protein sequence ID" value="OCH83929.1"/>
    <property type="molecule type" value="Genomic_DNA"/>
</dbReference>
<feature type="region of interest" description="Disordered" evidence="1">
    <location>
        <begin position="154"/>
        <end position="174"/>
    </location>
</feature>
<evidence type="ECO:0000256" key="1">
    <source>
        <dbReference type="SAM" id="MobiDB-lite"/>
    </source>
</evidence>
<protein>
    <submittedName>
        <fullName evidence="3">Uncharacterized protein</fullName>
    </submittedName>
</protein>
<feature type="compositionally biased region" description="Basic and acidic residues" evidence="1">
    <location>
        <begin position="156"/>
        <end position="167"/>
    </location>
</feature>
<feature type="transmembrane region" description="Helical" evidence="2">
    <location>
        <begin position="6"/>
        <end position="27"/>
    </location>
</feature>
<keyword evidence="4" id="KW-1185">Reference proteome</keyword>
<evidence type="ECO:0000313" key="3">
    <source>
        <dbReference type="EMBL" id="OCH83929.1"/>
    </source>
</evidence>
<proteinExistence type="predicted"/>
<feature type="region of interest" description="Disordered" evidence="1">
    <location>
        <begin position="91"/>
        <end position="114"/>
    </location>
</feature>
<sequence length="174" mass="19468">MPSLATVVSAIVGGCVLVTLLLSYAIWSIRRDQAEIQRQRRSRQRADRYALQLLECNQRRARRVNPIFATPIQDSGEQEECLPYAYPPIPSTSSIPRLKPSRPQTPPPLFETQPLSDEIRVAFPPGFSEDALTLSSQDLADVRISKELEMAELAEEVTRESRSRREPGAGSPPL</sequence>
<dbReference type="Proteomes" id="UP000250043">
    <property type="component" value="Unassembled WGS sequence"/>
</dbReference>
<evidence type="ECO:0000313" key="4">
    <source>
        <dbReference type="Proteomes" id="UP000250043"/>
    </source>
</evidence>
<dbReference type="AlphaFoldDB" id="A0A8E2AI97"/>
<keyword evidence="2" id="KW-0472">Membrane</keyword>
<accession>A0A8E2AI97</accession>
<evidence type="ECO:0000256" key="2">
    <source>
        <dbReference type="SAM" id="Phobius"/>
    </source>
</evidence>
<gene>
    <name evidence="3" type="ORF">OBBRIDRAFT_840091</name>
</gene>
<organism evidence="3 4">
    <name type="scientific">Obba rivulosa</name>
    <dbReference type="NCBI Taxonomy" id="1052685"/>
    <lineage>
        <taxon>Eukaryota</taxon>
        <taxon>Fungi</taxon>
        <taxon>Dikarya</taxon>
        <taxon>Basidiomycota</taxon>
        <taxon>Agaricomycotina</taxon>
        <taxon>Agaricomycetes</taxon>
        <taxon>Polyporales</taxon>
        <taxon>Gelatoporiaceae</taxon>
        <taxon>Obba</taxon>
    </lineage>
</organism>
<keyword evidence="2" id="KW-0812">Transmembrane</keyword>